<dbReference type="PROSITE" id="PS00178">
    <property type="entry name" value="AA_TRNA_LIGASE_I"/>
    <property type="match status" value="1"/>
</dbReference>
<keyword evidence="5 9" id="KW-0547">Nucleotide-binding</keyword>
<dbReference type="InterPro" id="IPR025709">
    <property type="entry name" value="Leu_tRNA-synth_edit"/>
</dbReference>
<evidence type="ECO:0000313" key="12">
    <source>
        <dbReference type="EMBL" id="HFB54421.1"/>
    </source>
</evidence>
<dbReference type="InterPro" id="IPR014729">
    <property type="entry name" value="Rossmann-like_a/b/a_fold"/>
</dbReference>
<evidence type="ECO:0000256" key="8">
    <source>
        <dbReference type="ARBA" id="ARBA00023146"/>
    </source>
</evidence>
<sequence>MSRYNAADVEPKWQKTWDEAKSFVTDDNSDKPKYYALEMFPYPSGRIHMGHVRNYAMGDVVARYKRACGFNVLHPMGWDAFGMPAENAAIEKKVHPKGWTYANIDAMRAPLKRLGFAFDWSREFATCDVEYYKQQQAIFLAFMDKGLVYRKTAKVNWDPVDHTVLANEQVIDGKGWRSGADVVTRELDQWFFNITHYADDLYYALDGLTAWPEKVRTMQKNWIGRSEGAQFKFKWARDTMVERQPDGTIPSRVISDLKWSLAEAEDPDQIYRNFPDGIEVYTTRPDTLFGASFVALAYDHPLIKAIMPYNAALQELAAACEAMGSTQEAIDKAEKLGVDTGLTVTHPFDDSKTIPVYAANFVLMGYGTGAVFGCPAHDQRDLDFARKYGLDVTAVVLPDSESAQSFTVENEAYTGPGKLFNSAFLDGLDVKDGIKAAIARLEKDGAGTKKTTYRLRDWGVSRQRYWGCPIPIIHCETCGAVPVPVADLPVELPDDVKFDTPGNPLDRHPTWKNVDCPSCGTPARRETDTLDTFADSSWYFARFAGGNTDDRPFDKDKASAWLPVDQYIGGVEHAVLHLLYARFFTRGLRDCGLLDLPSGEPFSGLFTQGMVTHAVYK</sequence>
<dbReference type="Pfam" id="PF00133">
    <property type="entry name" value="tRNA-synt_1"/>
    <property type="match status" value="1"/>
</dbReference>
<feature type="domain" description="Aminoacyl-tRNA synthetase class Ia" evidence="10">
    <location>
        <begin position="12"/>
        <end position="224"/>
    </location>
</feature>
<dbReference type="Gene3D" id="3.40.50.620">
    <property type="entry name" value="HUPs"/>
    <property type="match status" value="2"/>
</dbReference>
<dbReference type="InterPro" id="IPR001412">
    <property type="entry name" value="aa-tRNA-synth_I_CS"/>
</dbReference>
<organism evidence="12">
    <name type="scientific">Hellea balneolensis</name>
    <dbReference type="NCBI Taxonomy" id="287478"/>
    <lineage>
        <taxon>Bacteria</taxon>
        <taxon>Pseudomonadati</taxon>
        <taxon>Pseudomonadota</taxon>
        <taxon>Alphaproteobacteria</taxon>
        <taxon>Maricaulales</taxon>
        <taxon>Robiginitomaculaceae</taxon>
        <taxon>Hellea</taxon>
    </lineage>
</organism>
<feature type="non-terminal residue" evidence="12">
    <location>
        <position position="617"/>
    </location>
</feature>
<evidence type="ECO:0000256" key="5">
    <source>
        <dbReference type="ARBA" id="ARBA00022741"/>
    </source>
</evidence>
<name>A0A7C3C865_9PROT</name>
<dbReference type="PANTHER" id="PTHR43740">
    <property type="entry name" value="LEUCYL-TRNA SYNTHETASE"/>
    <property type="match status" value="1"/>
</dbReference>
<keyword evidence="3" id="KW-0963">Cytoplasm</keyword>
<gene>
    <name evidence="12" type="ORF">ENJ46_00735</name>
</gene>
<reference evidence="12" key="1">
    <citation type="journal article" date="2020" name="mSystems">
        <title>Genome- and Community-Level Interaction Insights into Carbon Utilization and Element Cycling Functions of Hydrothermarchaeota in Hydrothermal Sediment.</title>
        <authorList>
            <person name="Zhou Z."/>
            <person name="Liu Y."/>
            <person name="Xu W."/>
            <person name="Pan J."/>
            <person name="Luo Z.H."/>
            <person name="Li M."/>
        </authorList>
    </citation>
    <scope>NUCLEOTIDE SEQUENCE [LARGE SCALE GENOMIC DNA]</scope>
    <source>
        <strain evidence="12">HyVt-489</strain>
    </source>
</reference>
<comment type="similarity">
    <text evidence="1 9">Belongs to the class-I aminoacyl-tRNA synthetase family.</text>
</comment>
<evidence type="ECO:0000256" key="6">
    <source>
        <dbReference type="ARBA" id="ARBA00022840"/>
    </source>
</evidence>
<evidence type="ECO:0000256" key="1">
    <source>
        <dbReference type="ARBA" id="ARBA00005594"/>
    </source>
</evidence>
<dbReference type="PANTHER" id="PTHR43740:SF2">
    <property type="entry name" value="LEUCINE--TRNA LIGASE, MITOCHONDRIAL"/>
    <property type="match status" value="1"/>
</dbReference>
<proteinExistence type="inferred from homology"/>
<dbReference type="InterPro" id="IPR009008">
    <property type="entry name" value="Val/Leu/Ile-tRNA-synth_edit"/>
</dbReference>
<dbReference type="GO" id="GO:0004823">
    <property type="term" value="F:leucine-tRNA ligase activity"/>
    <property type="evidence" value="ECO:0007669"/>
    <property type="project" value="UniProtKB-EC"/>
</dbReference>
<dbReference type="InterPro" id="IPR002302">
    <property type="entry name" value="Leu-tRNA-ligase"/>
</dbReference>
<comment type="caution">
    <text evidence="12">The sequence shown here is derived from an EMBL/GenBank/DDBJ whole genome shotgun (WGS) entry which is preliminary data.</text>
</comment>
<dbReference type="InterPro" id="IPR002300">
    <property type="entry name" value="aa-tRNA-synth_Ia"/>
</dbReference>
<dbReference type="FunFam" id="3.40.50.620:FF:000003">
    <property type="entry name" value="Leucine--tRNA ligase"/>
    <property type="match status" value="1"/>
</dbReference>
<dbReference type="PRINTS" id="PR00985">
    <property type="entry name" value="TRNASYNTHLEU"/>
</dbReference>
<keyword evidence="7 9" id="KW-0648">Protein biosynthesis</keyword>
<evidence type="ECO:0000256" key="9">
    <source>
        <dbReference type="RuleBase" id="RU363035"/>
    </source>
</evidence>
<dbReference type="AlphaFoldDB" id="A0A7C3C865"/>
<protein>
    <recommendedName>
        <fullName evidence="2">leucine--tRNA ligase</fullName>
        <ecNumber evidence="2">6.1.1.4</ecNumber>
    </recommendedName>
</protein>
<dbReference type="GO" id="GO:0005829">
    <property type="term" value="C:cytosol"/>
    <property type="evidence" value="ECO:0007669"/>
    <property type="project" value="TreeGrafter"/>
</dbReference>
<keyword evidence="6 9" id="KW-0067">ATP-binding</keyword>
<evidence type="ECO:0000259" key="10">
    <source>
        <dbReference type="Pfam" id="PF00133"/>
    </source>
</evidence>
<accession>A0A7C3C865</accession>
<feature type="domain" description="Leucyl-tRNA synthetase editing" evidence="11">
    <location>
        <begin position="276"/>
        <end position="441"/>
    </location>
</feature>
<evidence type="ECO:0000256" key="3">
    <source>
        <dbReference type="ARBA" id="ARBA00022490"/>
    </source>
</evidence>
<evidence type="ECO:0000256" key="7">
    <source>
        <dbReference type="ARBA" id="ARBA00022917"/>
    </source>
</evidence>
<dbReference type="GO" id="GO:0005524">
    <property type="term" value="F:ATP binding"/>
    <property type="evidence" value="ECO:0007669"/>
    <property type="project" value="UniProtKB-KW"/>
</dbReference>
<dbReference type="GO" id="GO:0002161">
    <property type="term" value="F:aminoacyl-tRNA deacylase activity"/>
    <property type="evidence" value="ECO:0007669"/>
    <property type="project" value="InterPro"/>
</dbReference>
<keyword evidence="4 9" id="KW-0436">Ligase</keyword>
<dbReference type="SUPFAM" id="SSF52374">
    <property type="entry name" value="Nucleotidylyl transferase"/>
    <property type="match status" value="1"/>
</dbReference>
<dbReference type="CDD" id="cd00812">
    <property type="entry name" value="LeuRS_core"/>
    <property type="match status" value="1"/>
</dbReference>
<evidence type="ECO:0000256" key="2">
    <source>
        <dbReference type="ARBA" id="ARBA00013164"/>
    </source>
</evidence>
<keyword evidence="8 9" id="KW-0030">Aminoacyl-tRNA synthetase</keyword>
<dbReference type="GO" id="GO:0006429">
    <property type="term" value="P:leucyl-tRNA aminoacylation"/>
    <property type="evidence" value="ECO:0007669"/>
    <property type="project" value="InterPro"/>
</dbReference>
<dbReference type="EC" id="6.1.1.4" evidence="2"/>
<evidence type="ECO:0000259" key="11">
    <source>
        <dbReference type="Pfam" id="PF13603"/>
    </source>
</evidence>
<dbReference type="Proteomes" id="UP000886042">
    <property type="component" value="Unassembled WGS sequence"/>
</dbReference>
<dbReference type="Gene3D" id="3.90.740.10">
    <property type="entry name" value="Valyl/Leucyl/Isoleucyl-tRNA synthetase, editing domain"/>
    <property type="match status" value="1"/>
</dbReference>
<dbReference type="FunFam" id="3.40.50.620:FF:000056">
    <property type="entry name" value="Leucine--tRNA ligase"/>
    <property type="match status" value="1"/>
</dbReference>
<evidence type="ECO:0000256" key="4">
    <source>
        <dbReference type="ARBA" id="ARBA00022598"/>
    </source>
</evidence>
<dbReference type="EMBL" id="DRMN01000049">
    <property type="protein sequence ID" value="HFB54421.1"/>
    <property type="molecule type" value="Genomic_DNA"/>
</dbReference>
<dbReference type="Pfam" id="PF13603">
    <property type="entry name" value="tRNA-synt_1_2"/>
    <property type="match status" value="1"/>
</dbReference>
<dbReference type="SUPFAM" id="SSF50677">
    <property type="entry name" value="ValRS/IleRS/LeuRS editing domain"/>
    <property type="match status" value="1"/>
</dbReference>